<accession>A0A8T0GDQ4</accession>
<keyword evidence="2" id="KW-0460">Magnesium</keyword>
<name>A0A8T0GDQ4_CERPU</name>
<keyword evidence="2" id="KW-0828">Tyrosine catabolism</keyword>
<reference evidence="3 4" key="1">
    <citation type="submission" date="2020-06" db="EMBL/GenBank/DDBJ databases">
        <title>WGS assembly of Ceratodon purpureus strain R40.</title>
        <authorList>
            <person name="Carey S.B."/>
            <person name="Jenkins J."/>
            <person name="Shu S."/>
            <person name="Lovell J.T."/>
            <person name="Sreedasyam A."/>
            <person name="Maumus F."/>
            <person name="Tiley G.P."/>
            <person name="Fernandez-Pozo N."/>
            <person name="Barry K."/>
            <person name="Chen C."/>
            <person name="Wang M."/>
            <person name="Lipzen A."/>
            <person name="Daum C."/>
            <person name="Saski C.A."/>
            <person name="Payton A.C."/>
            <person name="Mcbreen J.C."/>
            <person name="Conrad R.E."/>
            <person name="Kollar L.M."/>
            <person name="Olsson S."/>
            <person name="Huttunen S."/>
            <person name="Landis J.B."/>
            <person name="Wickett N.J."/>
            <person name="Johnson M.G."/>
            <person name="Rensing S.A."/>
            <person name="Grimwood J."/>
            <person name="Schmutz J."/>
            <person name="Mcdaniel S.F."/>
        </authorList>
    </citation>
    <scope>NUCLEOTIDE SEQUENCE [LARGE SCALE GENOMIC DNA]</scope>
    <source>
        <strain evidence="3 4">R40</strain>
    </source>
</reference>
<dbReference type="PANTHER" id="PTHR43069:SF2">
    <property type="entry name" value="FUMARYLACETOACETASE"/>
    <property type="match status" value="1"/>
</dbReference>
<organism evidence="3 4">
    <name type="scientific">Ceratodon purpureus</name>
    <name type="common">Fire moss</name>
    <name type="synonym">Dicranum purpureum</name>
    <dbReference type="NCBI Taxonomy" id="3225"/>
    <lineage>
        <taxon>Eukaryota</taxon>
        <taxon>Viridiplantae</taxon>
        <taxon>Streptophyta</taxon>
        <taxon>Embryophyta</taxon>
        <taxon>Bryophyta</taxon>
        <taxon>Bryophytina</taxon>
        <taxon>Bryopsida</taxon>
        <taxon>Dicranidae</taxon>
        <taxon>Pseudoditrichales</taxon>
        <taxon>Ditrichaceae</taxon>
        <taxon>Ceratodon</taxon>
    </lineage>
</organism>
<keyword evidence="2" id="KW-0585">Phenylalanine catabolism</keyword>
<dbReference type="Gene3D" id="3.90.850.10">
    <property type="entry name" value="Fumarylacetoacetase-like, C-terminal domain"/>
    <property type="match status" value="1"/>
</dbReference>
<comment type="pathway">
    <text evidence="2">Amino-acid degradation; L-phenylalanine degradation; acetoacetate and fumarate from L-phenylalanine: step 6/6.</text>
</comment>
<feature type="binding site" evidence="1">
    <location>
        <position position="32"/>
    </location>
    <ligand>
        <name>substrate</name>
    </ligand>
</feature>
<dbReference type="GO" id="GO:0046872">
    <property type="term" value="F:metal ion binding"/>
    <property type="evidence" value="ECO:0007669"/>
    <property type="project" value="UniProtKB-UniRule"/>
</dbReference>
<keyword evidence="2" id="KW-0378">Hydrolase</keyword>
<dbReference type="AlphaFoldDB" id="A0A8T0GDQ4"/>
<dbReference type="InterPro" id="IPR005959">
    <property type="entry name" value="Fumarylacetoacetase"/>
</dbReference>
<evidence type="ECO:0000313" key="4">
    <source>
        <dbReference type="Proteomes" id="UP000822688"/>
    </source>
</evidence>
<dbReference type="EC" id="3.7.1.2" evidence="2"/>
<dbReference type="Proteomes" id="UP000822688">
    <property type="component" value="Chromosome 11"/>
</dbReference>
<keyword evidence="4" id="KW-1185">Reference proteome</keyword>
<evidence type="ECO:0000256" key="1">
    <source>
        <dbReference type="PIRSR" id="PIRSR605959-2"/>
    </source>
</evidence>
<proteinExistence type="inferred from homology"/>
<comment type="similarity">
    <text evidence="2">Belongs to the FAH family.</text>
</comment>
<evidence type="ECO:0000256" key="2">
    <source>
        <dbReference type="RuleBase" id="RU366008"/>
    </source>
</evidence>
<sequence>MFFRYWIVCQQLAHHTVNGSNLNPGDLLASRTISGPDDGSMGSMLEQSMGGRKDIMLEHGGSRKFLKDGDEVVMTAVCKGNGFNVGFGACTGKILPVKV</sequence>
<protein>
    <recommendedName>
        <fullName evidence="2">Fumarylacetoacetase</fullName>
        <ecNumber evidence="2">3.7.1.2</ecNumber>
    </recommendedName>
    <alternativeName>
        <fullName evidence="2">Fumarylacetoacetate hydrolase</fullName>
    </alternativeName>
</protein>
<dbReference type="InterPro" id="IPR036663">
    <property type="entry name" value="Fumarylacetoacetase_C_sf"/>
</dbReference>
<dbReference type="GO" id="GO:0006572">
    <property type="term" value="P:L-tyrosine catabolic process"/>
    <property type="evidence" value="ECO:0007669"/>
    <property type="project" value="UniProtKB-UniRule"/>
</dbReference>
<comment type="catalytic activity">
    <reaction evidence="2">
        <text>4-fumarylacetoacetate + H2O = acetoacetate + fumarate + H(+)</text>
        <dbReference type="Rhea" id="RHEA:10244"/>
        <dbReference type="ChEBI" id="CHEBI:13705"/>
        <dbReference type="ChEBI" id="CHEBI:15377"/>
        <dbReference type="ChEBI" id="CHEBI:15378"/>
        <dbReference type="ChEBI" id="CHEBI:18034"/>
        <dbReference type="ChEBI" id="CHEBI:29806"/>
        <dbReference type="EC" id="3.7.1.2"/>
    </reaction>
</comment>
<evidence type="ECO:0000313" key="3">
    <source>
        <dbReference type="EMBL" id="KAG0556229.1"/>
    </source>
</evidence>
<dbReference type="GO" id="GO:1902000">
    <property type="term" value="P:homogentisate catabolic process"/>
    <property type="evidence" value="ECO:0007669"/>
    <property type="project" value="TreeGrafter"/>
</dbReference>
<dbReference type="GO" id="GO:0004334">
    <property type="term" value="F:fumarylacetoacetase activity"/>
    <property type="evidence" value="ECO:0007669"/>
    <property type="project" value="UniProtKB-UniRule"/>
</dbReference>
<keyword evidence="2" id="KW-0106">Calcium</keyword>
<dbReference type="EMBL" id="CM026432">
    <property type="protein sequence ID" value="KAG0556229.1"/>
    <property type="molecule type" value="Genomic_DNA"/>
</dbReference>
<comment type="caution">
    <text evidence="3">The sequence shown here is derived from an EMBL/GenBank/DDBJ whole genome shotgun (WGS) entry which is preliminary data.</text>
</comment>
<dbReference type="GO" id="GO:0006559">
    <property type="term" value="P:L-phenylalanine catabolic process"/>
    <property type="evidence" value="ECO:0007669"/>
    <property type="project" value="UniProtKB-UniRule"/>
</dbReference>
<dbReference type="SUPFAM" id="SSF56529">
    <property type="entry name" value="FAH"/>
    <property type="match status" value="1"/>
</dbReference>
<keyword evidence="2" id="KW-0479">Metal-binding</keyword>
<comment type="cofactor">
    <cofactor evidence="2">
        <name>Mg(2+)</name>
        <dbReference type="ChEBI" id="CHEBI:18420"/>
    </cofactor>
    <cofactor evidence="2">
        <name>Ca(2+)</name>
        <dbReference type="ChEBI" id="CHEBI:29108"/>
    </cofactor>
</comment>
<dbReference type="PANTHER" id="PTHR43069">
    <property type="entry name" value="FUMARYLACETOACETASE"/>
    <property type="match status" value="1"/>
</dbReference>
<gene>
    <name evidence="3" type="ORF">KC19_11G036700</name>
</gene>